<dbReference type="InterPro" id="IPR042193">
    <property type="entry name" value="FHIPEP_3"/>
</dbReference>
<dbReference type="PIRSF" id="PIRSF005419">
    <property type="entry name" value="FlhA"/>
    <property type="match status" value="1"/>
</dbReference>
<keyword evidence="5" id="KW-0997">Cell inner membrane</keyword>
<dbReference type="RefSeq" id="WP_308871966.1">
    <property type="nucleotide sequence ID" value="NZ_CP133217.1"/>
</dbReference>
<evidence type="ECO:0000256" key="6">
    <source>
        <dbReference type="ARBA" id="ARBA00022692"/>
    </source>
</evidence>
<dbReference type="PRINTS" id="PR00949">
    <property type="entry name" value="TYPE3IMAPROT"/>
</dbReference>
<dbReference type="InterPro" id="IPR001712">
    <property type="entry name" value="T3SS_FHIPEP"/>
</dbReference>
<dbReference type="PROSITE" id="PS00994">
    <property type="entry name" value="FHIPEP"/>
    <property type="match status" value="1"/>
</dbReference>
<dbReference type="InterPro" id="IPR025505">
    <property type="entry name" value="FHIPEP_CS"/>
</dbReference>
<evidence type="ECO:0000256" key="5">
    <source>
        <dbReference type="ARBA" id="ARBA00022519"/>
    </source>
</evidence>
<reference evidence="10" key="1">
    <citation type="submission" date="2023-08" db="EMBL/GenBank/DDBJ databases">
        <title>New molecular markers tilS and rpoB for phylogenetic and monitoring studies of the genus Thiothrix biodiversity.</title>
        <authorList>
            <person name="Ravin N.V."/>
            <person name="Smolyakov D."/>
            <person name="Markov N.D."/>
            <person name="Beletsky A.V."/>
            <person name="Mardanov A.V."/>
            <person name="Rudenko T.S."/>
            <person name="Grabovich M.Y."/>
        </authorList>
    </citation>
    <scope>NUCLEOTIDE SEQUENCE</scope>
    <source>
        <strain evidence="10">DNT52</strain>
    </source>
</reference>
<dbReference type="Pfam" id="PF00771">
    <property type="entry name" value="FHIPEP"/>
    <property type="match status" value="1"/>
</dbReference>
<keyword evidence="8 9" id="KW-0472">Membrane</keyword>
<feature type="transmembrane region" description="Helical" evidence="9">
    <location>
        <begin position="305"/>
        <end position="321"/>
    </location>
</feature>
<evidence type="ECO:0000313" key="10">
    <source>
        <dbReference type="EMBL" id="WML86776.1"/>
    </source>
</evidence>
<sequence length="684" mass="74631">MQSSASQDFLTKLTRRSDVALALLLVAIIAMMILPMPTLIMDMLIALNMSIAILLMMLGIYISHPLAISSFPSILLLTTLFRLSLSIATTRLILLEADAGHIIQTFGEFVVGGNLIVGLVVFLIITIVQFIVITKGSERIAEVSARFSLDAMPGKQMSIDSDMRAGLITLADARHRRSNLEKESQLYGALDGAMKFVKGDAIAGLIIIMVNILGGIAIGTMQRGMPMGEAVELYSILTIGDGLVSQIPALFISITAGIIVTRVRGEDDNNLGTDIGGQVLAQPSALLAAAGIVGAMGLIPGFPTIVFFFLAILLGFTGMALRKVQNQMEFADAEITTVIGQQDSSKMALASSSETHTALEDMQPLSPALVELPAQAKNLFSLDALNQDFMRIRREFYQDMGVPLPGISVRLASQLSNDNYQISIRGVPVAQGNLKPVSATVTTPATALASPPSDKPNADLVANNTRQAPDNIQAISLHLAYVLRKHASEFIGIQEMHTLYTKLEQASYTELVREVQRAVNTPKTVDVFRRLLNEGISIRDLRQILGTLVEFGEMEKDTSMLAERVRISLKRQLSYTFTNGTGVLPVYMFAPETEKLLQNSLRQTPNGVFFALNPDATEQFTKALRELESEHAKDKVRPVILTNLELRRHIRRHIETSFPDLPVISVQELTTSISLNPIGEVRLT</sequence>
<evidence type="ECO:0000256" key="3">
    <source>
        <dbReference type="ARBA" id="ARBA00022448"/>
    </source>
</evidence>
<keyword evidence="3" id="KW-0813">Transport</keyword>
<keyword evidence="4" id="KW-1003">Cell membrane</keyword>
<dbReference type="Proteomes" id="UP001229862">
    <property type="component" value="Chromosome"/>
</dbReference>
<dbReference type="EMBL" id="CP133217">
    <property type="protein sequence ID" value="WML86776.1"/>
    <property type="molecule type" value="Genomic_DNA"/>
</dbReference>
<evidence type="ECO:0000256" key="9">
    <source>
        <dbReference type="SAM" id="Phobius"/>
    </source>
</evidence>
<dbReference type="InterPro" id="IPR042194">
    <property type="entry name" value="FHIPEP_1"/>
</dbReference>
<feature type="transmembrane region" description="Helical" evidence="9">
    <location>
        <begin position="201"/>
        <end position="221"/>
    </location>
</feature>
<dbReference type="AlphaFoldDB" id="A0AA51MR63"/>
<dbReference type="GO" id="GO:0005886">
    <property type="term" value="C:plasma membrane"/>
    <property type="evidence" value="ECO:0007669"/>
    <property type="project" value="UniProtKB-SubCell"/>
</dbReference>
<dbReference type="InterPro" id="IPR042196">
    <property type="entry name" value="FHIPEP_4"/>
</dbReference>
<dbReference type="PANTHER" id="PTHR30161:SF2">
    <property type="entry name" value="INVASION PROTEIN INVA"/>
    <property type="match status" value="1"/>
</dbReference>
<feature type="transmembrane region" description="Helical" evidence="9">
    <location>
        <begin position="20"/>
        <end position="37"/>
    </location>
</feature>
<keyword evidence="6 9" id="KW-0812">Transmembrane</keyword>
<dbReference type="InterPro" id="IPR006302">
    <property type="entry name" value="T3SS_HrcV"/>
</dbReference>
<comment type="subcellular location">
    <subcellularLocation>
        <location evidence="1">Cell inner membrane</location>
        <topology evidence="1">Multi-pass membrane protein</topology>
    </subcellularLocation>
</comment>
<evidence type="ECO:0000256" key="8">
    <source>
        <dbReference type="ARBA" id="ARBA00023136"/>
    </source>
</evidence>
<gene>
    <name evidence="10" type="primary">sctV</name>
    <name evidence="10" type="ORF">RCG00_21150</name>
</gene>
<accession>A0AA51MR63</accession>
<dbReference type="Gene3D" id="3.40.30.60">
    <property type="entry name" value="FHIPEP family, domain 1"/>
    <property type="match status" value="1"/>
</dbReference>
<dbReference type="NCBIfam" id="TIGR01399">
    <property type="entry name" value="hrcV"/>
    <property type="match status" value="1"/>
</dbReference>
<feature type="transmembrane region" description="Helical" evidence="9">
    <location>
        <begin position="43"/>
        <end position="62"/>
    </location>
</feature>
<dbReference type="Gene3D" id="3.40.50.12790">
    <property type="entry name" value="FHIPEP family, domain 4"/>
    <property type="match status" value="1"/>
</dbReference>
<dbReference type="PANTHER" id="PTHR30161">
    <property type="entry name" value="FLAGELLAR EXPORT PROTEIN, MEMBRANE FLHA SUBUNIT-RELATED"/>
    <property type="match status" value="1"/>
</dbReference>
<evidence type="ECO:0000256" key="7">
    <source>
        <dbReference type="ARBA" id="ARBA00022989"/>
    </source>
</evidence>
<evidence type="ECO:0000256" key="4">
    <source>
        <dbReference type="ARBA" id="ARBA00022475"/>
    </source>
</evidence>
<feature type="transmembrane region" description="Helical" evidence="9">
    <location>
        <begin position="233"/>
        <end position="259"/>
    </location>
</feature>
<comment type="similarity">
    <text evidence="2">Belongs to the FHIPEP (flagella/HR/invasion proteins export pore) family.</text>
</comment>
<evidence type="ECO:0000256" key="2">
    <source>
        <dbReference type="ARBA" id="ARBA00008835"/>
    </source>
</evidence>
<keyword evidence="7 9" id="KW-1133">Transmembrane helix</keyword>
<protein>
    <submittedName>
        <fullName evidence="10">Type III secretion system export apparatus subunit SctV</fullName>
    </submittedName>
</protein>
<feature type="transmembrane region" description="Helical" evidence="9">
    <location>
        <begin position="74"/>
        <end position="95"/>
    </location>
</feature>
<name>A0AA51MR63_9GAMM</name>
<feature type="transmembrane region" description="Helical" evidence="9">
    <location>
        <begin position="115"/>
        <end position="133"/>
    </location>
</feature>
<organism evidence="10">
    <name type="scientific">Thiothrix subterranea</name>
    <dbReference type="NCBI Taxonomy" id="2735563"/>
    <lineage>
        <taxon>Bacteria</taxon>
        <taxon>Pseudomonadati</taxon>
        <taxon>Pseudomonadota</taxon>
        <taxon>Gammaproteobacteria</taxon>
        <taxon>Thiotrichales</taxon>
        <taxon>Thiotrichaceae</taxon>
        <taxon>Thiothrix</taxon>
    </lineage>
</organism>
<proteinExistence type="inferred from homology"/>
<evidence type="ECO:0000256" key="1">
    <source>
        <dbReference type="ARBA" id="ARBA00004429"/>
    </source>
</evidence>
<dbReference type="GO" id="GO:0009306">
    <property type="term" value="P:protein secretion"/>
    <property type="evidence" value="ECO:0007669"/>
    <property type="project" value="InterPro"/>
</dbReference>
<dbReference type="Gene3D" id="1.10.8.540">
    <property type="entry name" value="FHIPEP family, domain 3"/>
    <property type="match status" value="1"/>
</dbReference>